<evidence type="ECO:0000259" key="1">
    <source>
        <dbReference type="Pfam" id="PF06985"/>
    </source>
</evidence>
<organism evidence="2 3">
    <name type="scientific">Paraconiothyrium brasiliense</name>
    <dbReference type="NCBI Taxonomy" id="300254"/>
    <lineage>
        <taxon>Eukaryota</taxon>
        <taxon>Fungi</taxon>
        <taxon>Dikarya</taxon>
        <taxon>Ascomycota</taxon>
        <taxon>Pezizomycotina</taxon>
        <taxon>Dothideomycetes</taxon>
        <taxon>Pleosporomycetidae</taxon>
        <taxon>Pleosporales</taxon>
        <taxon>Massarineae</taxon>
        <taxon>Didymosphaeriaceae</taxon>
        <taxon>Paraconiothyrium</taxon>
    </lineage>
</organism>
<dbReference type="EMBL" id="JAKJXO020000022">
    <property type="protein sequence ID" value="KAL1591924.1"/>
    <property type="molecule type" value="Genomic_DNA"/>
</dbReference>
<comment type="caution">
    <text evidence="2">The sequence shown here is derived from an EMBL/GenBank/DDBJ whole genome shotgun (WGS) entry which is preliminary data.</text>
</comment>
<accession>A0ABR3QID5</accession>
<dbReference type="InterPro" id="IPR010730">
    <property type="entry name" value="HET"/>
</dbReference>
<evidence type="ECO:0000313" key="3">
    <source>
        <dbReference type="Proteomes" id="UP001521785"/>
    </source>
</evidence>
<dbReference type="PANTHER" id="PTHR33112">
    <property type="entry name" value="DOMAIN PROTEIN, PUTATIVE-RELATED"/>
    <property type="match status" value="1"/>
</dbReference>
<dbReference type="Pfam" id="PF06985">
    <property type="entry name" value="HET"/>
    <property type="match status" value="1"/>
</dbReference>
<gene>
    <name evidence="2" type="ORF">SLS60_011516</name>
</gene>
<name>A0ABR3QID5_9PLEO</name>
<dbReference type="PANTHER" id="PTHR33112:SF1">
    <property type="entry name" value="HETEROKARYON INCOMPATIBILITY DOMAIN-CONTAINING PROTEIN"/>
    <property type="match status" value="1"/>
</dbReference>
<feature type="domain" description="Heterokaryon incompatibility" evidence="1">
    <location>
        <begin position="125"/>
        <end position="258"/>
    </location>
</feature>
<reference evidence="2 3" key="1">
    <citation type="submission" date="2024-02" db="EMBL/GenBank/DDBJ databases">
        <title>De novo assembly and annotation of 12 fungi associated with fruit tree decline syndrome in Ontario, Canada.</title>
        <authorList>
            <person name="Sulman M."/>
            <person name="Ellouze W."/>
            <person name="Ilyukhin E."/>
        </authorList>
    </citation>
    <scope>NUCLEOTIDE SEQUENCE [LARGE SCALE GENOMIC DNA]</scope>
    <source>
        <strain evidence="2 3">M42-189</strain>
    </source>
</reference>
<dbReference type="Proteomes" id="UP001521785">
    <property type="component" value="Unassembled WGS sequence"/>
</dbReference>
<sequence>MDKGRICRMIGSIKRYDEDGNLKWIVSTDNTQFVGRLTFAQESSYSDHDADLTSPHLGITRNPMPDAKLVVPSQPHVDFNLFKTWAERCQRHDECLPDEASELERFKVIDCETRTVQAAPEKCRFVALSYLWGPQENVAPQSLPAEQTRTIEDAITVTLGLGLRYLWIDRYCMKQMKSMDKWLQIKQMGQIYASAHLTIIAAAGTDPTHGLPGVSQPRQVNEAVTEKVGPVTLVQLKTPAANNFQRSKWATRAWTFQEGILSKRRLVFTDEAVLYICQSDYHHDLAPGYNSGVNYELVSLAEFVSCARLPREFQSSAGSSRFKEALRYVTAYSRRNMSFSADALNAIIGILNYISNDRTEPIFHLWGVPLAPLTNGENYLDRAVKRHASGTPDATPRDDYFEFALNWIHPKPCRRRSGFPSWSPLGWEGPIEYPFQYMNIVIPKEFDVRIHKLKDVEARPYLRHELKRGGEIQYAGKDAMEILSDPISARLEIVSALVAPVQLLLEDNGDARITLKNGTTLDPEFEIYWDEDSGSEDGGRRVEGGQEPWLVWQIGCKTIKKRRYHYVVLRLGNDGIYERVGFIIAWKGRSDAGLLDTAWTDPIPCERIESLLIA</sequence>
<protein>
    <recommendedName>
        <fullName evidence="1">Heterokaryon incompatibility domain-containing protein</fullName>
    </recommendedName>
</protein>
<proteinExistence type="predicted"/>
<evidence type="ECO:0000313" key="2">
    <source>
        <dbReference type="EMBL" id="KAL1591924.1"/>
    </source>
</evidence>
<keyword evidence="3" id="KW-1185">Reference proteome</keyword>